<sequence>MSYLNPYYSSKPRNINVPKSFTNNARTQIHQQLKLKHGPSPLAISSTISNSNSGSSSTINLSSSTNNNNSVNDGTFNNNSDENLFRVSSNSSLSSTSSKKMKILGAFKLKSKVSNDNSSGDSVSSTPSIFNKLKRPNKHEQNNNVKQAVKTTPAYDNDEDVEMADISSDTQSIQSTTSSAAEGSLMTNQSSLFSIMSNQTSTITNPSLSTINLSISTPIITLAEALPTSFKDMYPSQYFEQSSSASHDGRPLFTKRPLIDWQLNDLRSLLIVCDLKMEWNHQVPIIYSPPGFRIQYLPLDALDDQIVDVLVKSDMYMERIKDHEFRYQIAKRTVEASRDRHNLAVMESLSSNKLTIKDHFLHKYEWRNLIENFLLNLAIEAQCRHDLKKIVSSLKKQRKAMIQRGETPKKFVPPPPYSSSSSSSSASKKPTESLLKKAILNDYTIYSKSQGQAPTLPTSSFSGRSSSNKISPSADTGSDNGSTGSNGYTYVTKDEINLIWGQVQENVYGRLGLNWKPDV</sequence>
<feature type="region of interest" description="Disordered" evidence="1">
    <location>
        <begin position="450"/>
        <end position="486"/>
    </location>
</feature>
<evidence type="ECO:0000313" key="3">
    <source>
        <dbReference type="Proteomes" id="UP001360560"/>
    </source>
</evidence>
<feature type="compositionally biased region" description="Polar residues" evidence="1">
    <location>
        <begin position="450"/>
        <end position="471"/>
    </location>
</feature>
<dbReference type="Proteomes" id="UP001360560">
    <property type="component" value="Unassembled WGS sequence"/>
</dbReference>
<evidence type="ECO:0000313" key="2">
    <source>
        <dbReference type="EMBL" id="GMM33820.1"/>
    </source>
</evidence>
<feature type="compositionally biased region" description="Low complexity" evidence="1">
    <location>
        <begin position="418"/>
        <end position="428"/>
    </location>
</feature>
<accession>A0AAV5QFU5</accession>
<dbReference type="Pfam" id="PF17235">
    <property type="entry name" value="STD1"/>
    <property type="match status" value="1"/>
</dbReference>
<keyword evidence="3" id="KW-1185">Reference proteome</keyword>
<comment type="caution">
    <text evidence="2">The sequence shown here is derived from an EMBL/GenBank/DDBJ whole genome shotgun (WGS) entry which is preliminary data.</text>
</comment>
<feature type="compositionally biased region" description="Low complexity" evidence="1">
    <location>
        <begin position="45"/>
        <end position="80"/>
    </location>
</feature>
<dbReference type="RefSeq" id="XP_064850820.1">
    <property type="nucleotide sequence ID" value="XM_064994748.1"/>
</dbReference>
<feature type="region of interest" description="Disordered" evidence="1">
    <location>
        <begin position="399"/>
        <end position="430"/>
    </location>
</feature>
<proteinExistence type="predicted"/>
<feature type="region of interest" description="Disordered" evidence="1">
    <location>
        <begin position="112"/>
        <end position="142"/>
    </location>
</feature>
<dbReference type="GeneID" id="90071799"/>
<feature type="region of interest" description="Disordered" evidence="1">
    <location>
        <begin position="36"/>
        <end position="82"/>
    </location>
</feature>
<gene>
    <name evidence="2" type="ORF">DASC09_011450</name>
</gene>
<dbReference type="InterPro" id="IPR035189">
    <property type="entry name" value="Std1/Mth1"/>
</dbReference>
<dbReference type="EMBL" id="BTFZ01000002">
    <property type="protein sequence ID" value="GMM33820.1"/>
    <property type="molecule type" value="Genomic_DNA"/>
</dbReference>
<dbReference type="AlphaFoldDB" id="A0AAV5QFU5"/>
<protein>
    <submittedName>
        <fullName evidence="2">Std1 protein</fullName>
    </submittedName>
</protein>
<feature type="compositionally biased region" description="Low complexity" evidence="1">
    <location>
        <begin position="112"/>
        <end position="125"/>
    </location>
</feature>
<reference evidence="2 3" key="1">
    <citation type="journal article" date="2023" name="Elife">
        <title>Identification of key yeast species and microbe-microbe interactions impacting larval growth of Drosophila in the wild.</title>
        <authorList>
            <person name="Mure A."/>
            <person name="Sugiura Y."/>
            <person name="Maeda R."/>
            <person name="Honda K."/>
            <person name="Sakurai N."/>
            <person name="Takahashi Y."/>
            <person name="Watada M."/>
            <person name="Katoh T."/>
            <person name="Gotoh A."/>
            <person name="Gotoh Y."/>
            <person name="Taniguchi I."/>
            <person name="Nakamura K."/>
            <person name="Hayashi T."/>
            <person name="Katayama T."/>
            <person name="Uemura T."/>
            <person name="Hattori Y."/>
        </authorList>
    </citation>
    <scope>NUCLEOTIDE SEQUENCE [LARGE SCALE GENOMIC DNA]</scope>
    <source>
        <strain evidence="2 3">SC-9</strain>
    </source>
</reference>
<feature type="compositionally biased region" description="Low complexity" evidence="1">
    <location>
        <begin position="473"/>
        <end position="486"/>
    </location>
</feature>
<evidence type="ECO:0000256" key="1">
    <source>
        <dbReference type="SAM" id="MobiDB-lite"/>
    </source>
</evidence>
<organism evidence="2 3">
    <name type="scientific">Saccharomycopsis crataegensis</name>
    <dbReference type="NCBI Taxonomy" id="43959"/>
    <lineage>
        <taxon>Eukaryota</taxon>
        <taxon>Fungi</taxon>
        <taxon>Dikarya</taxon>
        <taxon>Ascomycota</taxon>
        <taxon>Saccharomycotina</taxon>
        <taxon>Saccharomycetes</taxon>
        <taxon>Saccharomycopsidaceae</taxon>
        <taxon>Saccharomycopsis</taxon>
    </lineage>
</organism>
<name>A0AAV5QFU5_9ASCO</name>